<keyword evidence="1" id="KW-0812">Transmembrane</keyword>
<evidence type="ECO:0000313" key="2">
    <source>
        <dbReference type="EMBL" id="MBB3109601.1"/>
    </source>
</evidence>
<gene>
    <name evidence="2" type="ORF">FHS18_001664</name>
</gene>
<dbReference type="AlphaFoldDB" id="A0A7W5FLW2"/>
<name>A0A7W5FLW2_9BACL</name>
<feature type="transmembrane region" description="Helical" evidence="1">
    <location>
        <begin position="52"/>
        <end position="74"/>
    </location>
</feature>
<keyword evidence="1" id="KW-1133">Transmembrane helix</keyword>
<accession>A0A7W5FLW2</accession>
<evidence type="ECO:0000256" key="1">
    <source>
        <dbReference type="SAM" id="Phobius"/>
    </source>
</evidence>
<organism evidence="2 3">
    <name type="scientific">Paenibacillus phyllosphaerae</name>
    <dbReference type="NCBI Taxonomy" id="274593"/>
    <lineage>
        <taxon>Bacteria</taxon>
        <taxon>Bacillati</taxon>
        <taxon>Bacillota</taxon>
        <taxon>Bacilli</taxon>
        <taxon>Bacillales</taxon>
        <taxon>Paenibacillaceae</taxon>
        <taxon>Paenibacillus</taxon>
    </lineage>
</organism>
<comment type="caution">
    <text evidence="2">The sequence shown here is derived from an EMBL/GenBank/DDBJ whole genome shotgun (WGS) entry which is preliminary data.</text>
</comment>
<feature type="transmembrane region" description="Helical" evidence="1">
    <location>
        <begin position="80"/>
        <end position="97"/>
    </location>
</feature>
<dbReference type="Proteomes" id="UP000570361">
    <property type="component" value="Unassembled WGS sequence"/>
</dbReference>
<sequence>MYIVSVFGHSLSLELALQDLEGVIPNQRILAIPLDKEMYPVKINHPYNHEGLNLFFVSCLSSITMLLGVIYGFILYWGPIIWGMIGLAGGACTGLILQKVVQKRKQLELNRSERFDVIIIIRYESQQESNIIRSILSEYSALSITDMNKGFSGA</sequence>
<dbReference type="RefSeq" id="WP_183598877.1">
    <property type="nucleotide sequence ID" value="NZ_JACHXK010000003.1"/>
</dbReference>
<dbReference type="EMBL" id="JACHXK010000003">
    <property type="protein sequence ID" value="MBB3109601.1"/>
    <property type="molecule type" value="Genomic_DNA"/>
</dbReference>
<reference evidence="2 3" key="1">
    <citation type="submission" date="2020-08" db="EMBL/GenBank/DDBJ databases">
        <title>Genomic Encyclopedia of Type Strains, Phase III (KMG-III): the genomes of soil and plant-associated and newly described type strains.</title>
        <authorList>
            <person name="Whitman W."/>
        </authorList>
    </citation>
    <scope>NUCLEOTIDE SEQUENCE [LARGE SCALE GENOMIC DNA]</scope>
    <source>
        <strain evidence="2 3">CECT 5862</strain>
    </source>
</reference>
<proteinExistence type="predicted"/>
<protein>
    <submittedName>
        <fullName evidence="2">Uncharacterized protein</fullName>
    </submittedName>
</protein>
<keyword evidence="3" id="KW-1185">Reference proteome</keyword>
<keyword evidence="1" id="KW-0472">Membrane</keyword>
<evidence type="ECO:0000313" key="3">
    <source>
        <dbReference type="Proteomes" id="UP000570361"/>
    </source>
</evidence>